<dbReference type="EMBL" id="RBAH01000022">
    <property type="protein sequence ID" value="RKN75839.1"/>
    <property type="molecule type" value="Genomic_DNA"/>
</dbReference>
<dbReference type="Proteomes" id="UP000282311">
    <property type="component" value="Unassembled WGS sequence"/>
</dbReference>
<evidence type="ECO:0000313" key="1">
    <source>
        <dbReference type="EMBL" id="RKN75839.1"/>
    </source>
</evidence>
<proteinExistence type="predicted"/>
<dbReference type="OrthoDB" id="3229063at2"/>
<accession>A0A3B0BUF2</accession>
<name>A0A3B0BUF2_9BACL</name>
<reference evidence="1 2" key="1">
    <citation type="journal article" date="2007" name="Int. J. Syst. Evol. Microbiol.">
        <title>Paenibacillus ginsengarvi sp. nov., isolated from soil from ginseng cultivation.</title>
        <authorList>
            <person name="Yoon M.H."/>
            <person name="Ten L.N."/>
            <person name="Im W.T."/>
        </authorList>
    </citation>
    <scope>NUCLEOTIDE SEQUENCE [LARGE SCALE GENOMIC DNA]</scope>
    <source>
        <strain evidence="1 2">KCTC 13059</strain>
    </source>
</reference>
<dbReference type="AlphaFoldDB" id="A0A3B0BUF2"/>
<dbReference type="RefSeq" id="WP_120750069.1">
    <property type="nucleotide sequence ID" value="NZ_RBAH01000022.1"/>
</dbReference>
<comment type="caution">
    <text evidence="1">The sequence shown here is derived from an EMBL/GenBank/DDBJ whole genome shotgun (WGS) entry which is preliminary data.</text>
</comment>
<evidence type="ECO:0000313" key="2">
    <source>
        <dbReference type="Proteomes" id="UP000282311"/>
    </source>
</evidence>
<gene>
    <name evidence="1" type="ORF">D7M11_25370</name>
</gene>
<protein>
    <submittedName>
        <fullName evidence="1">Uncharacterized protein</fullName>
    </submittedName>
</protein>
<organism evidence="1 2">
    <name type="scientific">Paenibacillus ginsengarvi</name>
    <dbReference type="NCBI Taxonomy" id="400777"/>
    <lineage>
        <taxon>Bacteria</taxon>
        <taxon>Bacillati</taxon>
        <taxon>Bacillota</taxon>
        <taxon>Bacilli</taxon>
        <taxon>Bacillales</taxon>
        <taxon>Paenibacillaceae</taxon>
        <taxon>Paenibacillus</taxon>
    </lineage>
</organism>
<keyword evidence="2" id="KW-1185">Reference proteome</keyword>
<sequence length="217" mass="24943">MMITRRMYRAQVKEGAREDFVLALEENGSRWEKELRDLGLINGCLFEKKGGVFVYAEYAANSFEWEWPGRCRKLLEIWPGEKGARLEVPMLDIYHDGEAGAQEVGIGRAGRERLGSLARLKPELFASYVFYHYAKQEETPGSFNPTYIIGAHENILFSYQELPAPKGESRATRRTWPAPVAPDNWHETMQPHFLPWSDGERGPVLWEKMSMLLSFGE</sequence>